<dbReference type="InterPro" id="IPR017871">
    <property type="entry name" value="ABC_transporter-like_CS"/>
</dbReference>
<evidence type="ECO:0000259" key="11">
    <source>
        <dbReference type="PROSITE" id="PS50929"/>
    </source>
</evidence>
<keyword evidence="4 9" id="KW-0812">Transmembrane</keyword>
<evidence type="ECO:0000313" key="12">
    <source>
        <dbReference type="EMBL" id="CAH3187173.1"/>
    </source>
</evidence>
<dbReference type="PROSITE" id="PS50929">
    <property type="entry name" value="ABC_TM1F"/>
    <property type="match status" value="2"/>
</dbReference>
<proteinExistence type="inferred from homology"/>
<feature type="domain" description="ABC transporter" evidence="10">
    <location>
        <begin position="272"/>
        <end position="499"/>
    </location>
</feature>
<dbReference type="Proteomes" id="UP001159427">
    <property type="component" value="Unassembled WGS sequence"/>
</dbReference>
<keyword evidence="7 9" id="KW-1133">Transmembrane helix</keyword>
<dbReference type="InterPro" id="IPR044746">
    <property type="entry name" value="ABCC_6TM_D1"/>
</dbReference>
<dbReference type="PANTHER" id="PTHR24223:SF456">
    <property type="entry name" value="MULTIDRUG RESISTANCE-ASSOCIATED PROTEIN LETHAL(2)03659"/>
    <property type="match status" value="1"/>
</dbReference>
<evidence type="ECO:0000256" key="8">
    <source>
        <dbReference type="ARBA" id="ARBA00023136"/>
    </source>
</evidence>
<dbReference type="PANTHER" id="PTHR24223">
    <property type="entry name" value="ATP-BINDING CASSETTE SUB-FAMILY C"/>
    <property type="match status" value="1"/>
</dbReference>
<organism evidence="12 13">
    <name type="scientific">Porites evermanni</name>
    <dbReference type="NCBI Taxonomy" id="104178"/>
    <lineage>
        <taxon>Eukaryota</taxon>
        <taxon>Metazoa</taxon>
        <taxon>Cnidaria</taxon>
        <taxon>Anthozoa</taxon>
        <taxon>Hexacorallia</taxon>
        <taxon>Scleractinia</taxon>
        <taxon>Fungiina</taxon>
        <taxon>Poritidae</taxon>
        <taxon>Porites</taxon>
    </lineage>
</organism>
<accession>A0ABN8SBN8</accession>
<dbReference type="Pfam" id="PF00664">
    <property type="entry name" value="ABC_membrane"/>
    <property type="match status" value="2"/>
</dbReference>
<dbReference type="InterPro" id="IPR003439">
    <property type="entry name" value="ABC_transporter-like_ATP-bd"/>
</dbReference>
<feature type="transmembrane region" description="Helical" evidence="9">
    <location>
        <begin position="139"/>
        <end position="166"/>
    </location>
</feature>
<feature type="transmembrane region" description="Helical" evidence="9">
    <location>
        <begin position="604"/>
        <end position="628"/>
    </location>
</feature>
<dbReference type="InterPro" id="IPR050173">
    <property type="entry name" value="ABC_transporter_C-like"/>
</dbReference>
<feature type="transmembrane region" description="Helical" evidence="9">
    <location>
        <begin position="787"/>
        <end position="807"/>
    </location>
</feature>
<dbReference type="CDD" id="cd03244">
    <property type="entry name" value="ABCC_MRP_domain2"/>
    <property type="match status" value="1"/>
</dbReference>
<feature type="transmembrane region" description="Helical" evidence="9">
    <location>
        <begin position="557"/>
        <end position="584"/>
    </location>
</feature>
<dbReference type="PROSITE" id="PS00211">
    <property type="entry name" value="ABC_TRANSPORTER_1"/>
    <property type="match status" value="2"/>
</dbReference>
<dbReference type="Pfam" id="PF00005">
    <property type="entry name" value="ABC_tran"/>
    <property type="match status" value="2"/>
</dbReference>
<evidence type="ECO:0000256" key="6">
    <source>
        <dbReference type="ARBA" id="ARBA00022840"/>
    </source>
</evidence>
<dbReference type="InterPro" id="IPR027417">
    <property type="entry name" value="P-loop_NTPase"/>
</dbReference>
<feature type="domain" description="ABC transmembrane type-1" evidence="11">
    <location>
        <begin position="20"/>
        <end position="186"/>
    </location>
</feature>
<dbReference type="SUPFAM" id="SSF52540">
    <property type="entry name" value="P-loop containing nucleoside triphosphate hydrolases"/>
    <property type="match status" value="2"/>
</dbReference>
<feature type="non-terminal residue" evidence="12">
    <location>
        <position position="1"/>
    </location>
</feature>
<evidence type="ECO:0000256" key="1">
    <source>
        <dbReference type="ARBA" id="ARBA00004141"/>
    </source>
</evidence>
<dbReference type="CDD" id="cd18580">
    <property type="entry name" value="ABC_6TM_ABCC_D2"/>
    <property type="match status" value="1"/>
</dbReference>
<comment type="caution">
    <text evidence="12">The sequence shown here is derived from an EMBL/GenBank/DDBJ whole genome shotgun (WGS) entry which is preliminary data.</text>
</comment>
<keyword evidence="8 9" id="KW-0472">Membrane</keyword>
<dbReference type="InterPro" id="IPR044726">
    <property type="entry name" value="ABCC_6TM_D2"/>
</dbReference>
<name>A0ABN8SBN8_9CNID</name>
<evidence type="ECO:0000256" key="3">
    <source>
        <dbReference type="ARBA" id="ARBA00022448"/>
    </source>
</evidence>
<feature type="transmembrane region" description="Helical" evidence="9">
    <location>
        <begin position="700"/>
        <end position="720"/>
    </location>
</feature>
<keyword evidence="5" id="KW-0547">Nucleotide-binding</keyword>
<keyword evidence="6" id="KW-0067">ATP-binding</keyword>
<dbReference type="Gene3D" id="3.40.50.300">
    <property type="entry name" value="P-loop containing nucleotide triphosphate hydrolases"/>
    <property type="match status" value="2"/>
</dbReference>
<dbReference type="CDD" id="cd18579">
    <property type="entry name" value="ABC_6TM_ABCC_D1"/>
    <property type="match status" value="1"/>
</dbReference>
<dbReference type="EMBL" id="CALNXI010002397">
    <property type="protein sequence ID" value="CAH3187173.1"/>
    <property type="molecule type" value="Genomic_DNA"/>
</dbReference>
<sequence length="1119" mass="125557">FQILSLNRCILEDSISENTINLVSNDAQAIERSLYYNFIFTLVPLDILCALALMWYLVAWQAMIGASIFLLVSVYNSIAASKAGKIRNKAAAQTDKRLTVIKEIVTGIRVVKMYTWEWNFRDLIAQIRRKEISLIRARGFIISSIYASFFTSGTVAGFISVMALVLSGHSLTSFNVFTLLNILSNLKLYVTILIGDCLRNLADAKNSCDRLQRLIEKKAPLKVNVGDVHTLLPLEVYCKGRQYKPQFIRTESFRPGKPVLISARKREKNHKIQAQAVLANVSSFWNFSSDRAAFQDVSMSATCGQLVGITGPIGSGKTSLLMSILGELPISSGHISCTGKMAYVSQTPWVYSGTVRENIVFGMPFCEEKYNAIVEVCDMKKDLTSFPKNDLTEIGQRGIILSGGQRARVSLARAIYSDADIYLLDDPLSAVDAKVAKHLFNRCIKEFLAGRVRILVTHHLQFLQQADKVLMLENGSVVYQGTLSQMDKDRQGNFTYLTQERLDTDVRDIMKVPPGYETVRAVTAIDKRKERVDLKEEDEDRMVGTVKALVYWKYFRAALPAGLIVSLAAFFVVVQVSWVLPYWWISRMTEMTDEEQKKYVTLLVYGSITALSLLLTVVSSYCFYLAALRSSENLHNEMTKAVLRAPVLFFDTNPTGRILNRFSKDIRNMDDFLPGQFLFAVQLCQLFFSATCLSAATNVWLFLVCTPLIICFVYLTKYYLKSSREIRRLEAITNSPVYSLLADTVAGLEVIRSSEMEDDFLKKFYRYQDKNTSALIMLMASKRWLSFRGDMLTTFLVTAVSVGALLASQSPALAGLSLAFAAETLDSMQFGIQMAAETENHMTSVERVFTYTQIDPEPGYNTDTQPPETWPTEGNLKLCDLSLAYLKGAPATLNNINITVAAKEKVGVVGRTGAGKSSLVAALFRLPQPKGSVVIDDVNIRDLNLQAARRSMAVITQDPVLFSGSLRVNLDPFSLYDDHDVWMALEEVQLKTLVQQLPGHLEFKLKESGSNFSVGERQLLCLARALLQKSKIIILDEATANVDYKTDHLIQNVIRNRFKESTVLTIAHRLNTIMDYDKVIVMDQGRLVEFDKPEVLLQNKTGFFSRLVQSHNTSENQSQ</sequence>
<protein>
    <submittedName>
        <fullName evidence="12">Uncharacterized protein</fullName>
    </submittedName>
</protein>
<evidence type="ECO:0000256" key="4">
    <source>
        <dbReference type="ARBA" id="ARBA00022692"/>
    </source>
</evidence>
<evidence type="ECO:0000259" key="10">
    <source>
        <dbReference type="PROSITE" id="PS50893"/>
    </source>
</evidence>
<evidence type="ECO:0000256" key="2">
    <source>
        <dbReference type="ARBA" id="ARBA00009726"/>
    </source>
</evidence>
<dbReference type="InterPro" id="IPR036640">
    <property type="entry name" value="ABC1_TM_sf"/>
</dbReference>
<dbReference type="CDD" id="cd03250">
    <property type="entry name" value="ABCC_MRP_domain1"/>
    <property type="match status" value="1"/>
</dbReference>
<evidence type="ECO:0000256" key="9">
    <source>
        <dbReference type="SAM" id="Phobius"/>
    </source>
</evidence>
<keyword evidence="13" id="KW-1185">Reference proteome</keyword>
<feature type="domain" description="ABC transporter" evidence="10">
    <location>
        <begin position="876"/>
        <end position="1109"/>
    </location>
</feature>
<feature type="domain" description="ABC transmembrane type-1" evidence="11">
    <location>
        <begin position="567"/>
        <end position="840"/>
    </location>
</feature>
<gene>
    <name evidence="12" type="ORF">PEVE_00017370</name>
</gene>
<dbReference type="InterPro" id="IPR003593">
    <property type="entry name" value="AAA+_ATPase"/>
</dbReference>
<feature type="transmembrane region" description="Helical" evidence="9">
    <location>
        <begin position="62"/>
        <end position="80"/>
    </location>
</feature>
<keyword evidence="3" id="KW-0813">Transport</keyword>
<dbReference type="Gene3D" id="1.20.1560.10">
    <property type="entry name" value="ABC transporter type 1, transmembrane domain"/>
    <property type="match status" value="2"/>
</dbReference>
<dbReference type="SUPFAM" id="SSF90123">
    <property type="entry name" value="ABC transporter transmembrane region"/>
    <property type="match status" value="2"/>
</dbReference>
<dbReference type="PROSITE" id="PS50893">
    <property type="entry name" value="ABC_TRANSPORTER_2"/>
    <property type="match status" value="2"/>
</dbReference>
<evidence type="ECO:0000256" key="5">
    <source>
        <dbReference type="ARBA" id="ARBA00022741"/>
    </source>
</evidence>
<evidence type="ECO:0000313" key="13">
    <source>
        <dbReference type="Proteomes" id="UP001159427"/>
    </source>
</evidence>
<dbReference type="SMART" id="SM00382">
    <property type="entry name" value="AAA"/>
    <property type="match status" value="2"/>
</dbReference>
<comment type="similarity">
    <text evidence="2">Belongs to the ABC transporter superfamily. ABCC family. Conjugate transporter (TC 3.A.1.208) subfamily.</text>
</comment>
<feature type="transmembrane region" description="Helical" evidence="9">
    <location>
        <begin position="34"/>
        <end position="56"/>
    </location>
</feature>
<comment type="subcellular location">
    <subcellularLocation>
        <location evidence="1">Membrane</location>
        <topology evidence="1">Multi-pass membrane protein</topology>
    </subcellularLocation>
</comment>
<evidence type="ECO:0000256" key="7">
    <source>
        <dbReference type="ARBA" id="ARBA00022989"/>
    </source>
</evidence>
<dbReference type="InterPro" id="IPR011527">
    <property type="entry name" value="ABC1_TM_dom"/>
</dbReference>
<reference evidence="12 13" key="1">
    <citation type="submission" date="2022-05" db="EMBL/GenBank/DDBJ databases">
        <authorList>
            <consortium name="Genoscope - CEA"/>
            <person name="William W."/>
        </authorList>
    </citation>
    <scope>NUCLEOTIDE SEQUENCE [LARGE SCALE GENOMIC DNA]</scope>
</reference>